<name>A0A0E0LJF2_ORYPU</name>
<sequence>MGDERVRRNGAGRAGLVADRFRFSGHGKKRKREPESQSAHDDDDGRAHVGDAPRLVEDLSPPAQPVPPPAVVVNSVSLTAPIRAALAPFVLLQPSCTIPMTLTSPISTLP</sequence>
<organism evidence="2">
    <name type="scientific">Oryza punctata</name>
    <name type="common">Red rice</name>
    <dbReference type="NCBI Taxonomy" id="4537"/>
    <lineage>
        <taxon>Eukaryota</taxon>
        <taxon>Viridiplantae</taxon>
        <taxon>Streptophyta</taxon>
        <taxon>Embryophyta</taxon>
        <taxon>Tracheophyta</taxon>
        <taxon>Spermatophyta</taxon>
        <taxon>Magnoliopsida</taxon>
        <taxon>Liliopsida</taxon>
        <taxon>Poales</taxon>
        <taxon>Poaceae</taxon>
        <taxon>BOP clade</taxon>
        <taxon>Oryzoideae</taxon>
        <taxon>Oryzeae</taxon>
        <taxon>Oryzinae</taxon>
        <taxon>Oryza</taxon>
    </lineage>
</organism>
<dbReference type="Proteomes" id="UP000026962">
    <property type="component" value="Chromosome 7"/>
</dbReference>
<dbReference type="HOGENOM" id="CLU_2175119_0_0_1"/>
<feature type="compositionally biased region" description="Basic and acidic residues" evidence="1">
    <location>
        <begin position="32"/>
        <end position="57"/>
    </location>
</feature>
<dbReference type="Gramene" id="OPUNC07G09620.1">
    <property type="protein sequence ID" value="OPUNC07G09620.1"/>
    <property type="gene ID" value="OPUNC07G09620"/>
</dbReference>
<reference evidence="2" key="2">
    <citation type="submission" date="2018-05" db="EMBL/GenBank/DDBJ databases">
        <title>OpunRS2 (Oryza punctata Reference Sequence Version 2).</title>
        <authorList>
            <person name="Zhang J."/>
            <person name="Kudrna D."/>
            <person name="Lee S."/>
            <person name="Talag J."/>
            <person name="Welchert J."/>
            <person name="Wing R.A."/>
        </authorList>
    </citation>
    <scope>NUCLEOTIDE SEQUENCE [LARGE SCALE GENOMIC DNA]</scope>
</reference>
<feature type="region of interest" description="Disordered" evidence="1">
    <location>
        <begin position="1"/>
        <end position="66"/>
    </location>
</feature>
<accession>A0A0E0LJF2</accession>
<reference evidence="2" key="1">
    <citation type="submission" date="2015-04" db="UniProtKB">
        <authorList>
            <consortium name="EnsemblPlants"/>
        </authorList>
    </citation>
    <scope>IDENTIFICATION</scope>
</reference>
<evidence type="ECO:0000313" key="2">
    <source>
        <dbReference type="EnsemblPlants" id="OPUNC07G09620.1"/>
    </source>
</evidence>
<dbReference type="AlphaFoldDB" id="A0A0E0LJF2"/>
<proteinExistence type="predicted"/>
<keyword evidence="3" id="KW-1185">Reference proteome</keyword>
<protein>
    <submittedName>
        <fullName evidence="2">Uncharacterized protein</fullName>
    </submittedName>
</protein>
<dbReference type="EnsemblPlants" id="OPUNC07G09620.1">
    <property type="protein sequence ID" value="OPUNC07G09620.1"/>
    <property type="gene ID" value="OPUNC07G09620"/>
</dbReference>
<evidence type="ECO:0000256" key="1">
    <source>
        <dbReference type="SAM" id="MobiDB-lite"/>
    </source>
</evidence>
<evidence type="ECO:0000313" key="3">
    <source>
        <dbReference type="Proteomes" id="UP000026962"/>
    </source>
</evidence>